<feature type="compositionally biased region" description="Pro residues" evidence="1">
    <location>
        <begin position="305"/>
        <end position="316"/>
    </location>
</feature>
<feature type="compositionally biased region" description="Polar residues" evidence="1">
    <location>
        <begin position="357"/>
        <end position="369"/>
    </location>
</feature>
<reference evidence="2 3" key="1">
    <citation type="journal article" date="2016" name="Genome Announc.">
        <title>Complete Genome Sequence of Thiostrepton-Producing Streptomyces laurentii ATCC 31255.</title>
        <authorList>
            <person name="Doi K."/>
            <person name="Fujino Y."/>
            <person name="Nagayoshi Y."/>
            <person name="Ohshima T."/>
            <person name="Ogata S."/>
        </authorList>
    </citation>
    <scope>NUCLEOTIDE SEQUENCE [LARGE SCALE GENOMIC DNA]</scope>
    <source>
        <strain evidence="2 3">ATCC 31255</strain>
    </source>
</reference>
<feature type="region of interest" description="Disordered" evidence="1">
    <location>
        <begin position="256"/>
        <end position="369"/>
    </location>
</feature>
<evidence type="ECO:0000313" key="2">
    <source>
        <dbReference type="EMBL" id="BAU87993.1"/>
    </source>
</evidence>
<evidence type="ECO:0000256" key="1">
    <source>
        <dbReference type="SAM" id="MobiDB-lite"/>
    </source>
</evidence>
<dbReference type="KEGG" id="slau:SLA_7127"/>
<proteinExistence type="predicted"/>
<protein>
    <submittedName>
        <fullName evidence="2">Uncharacterized protein</fullName>
    </submittedName>
</protein>
<feature type="region of interest" description="Disordered" evidence="1">
    <location>
        <begin position="152"/>
        <end position="176"/>
    </location>
</feature>
<sequence>MTPTAGTANNRASLAVHLLDLAQQFTRHQDGFGRVSLHSASPDRLGPHLYQQLAQATELAKHAHRMREVVEAHQAAGLVYDVDAASRVNQLAFLAMNAGDVLVAALDQLESAHAGDRAEEEALLREVAVPVLRAQELTRHAARDAVDAAADFARSASTRRGSTADTPDGQDAREVRLSSTQHAALVAIARGQVTVSRNADEVLGKMPRLSISTLRTLHSRDLTEYHHNGRPSGRAQRVALSPKGRIALAAAFGAPAGTSASNRVVKTPAPRLTASLPSLPGTPARPPPTPHRCTDHTPSSSRKSPSPPPPLPPPGRPSALFPSEQESSPAPSSPCPPKAFSRRSITRSSPTPGGNPRLSTITSTASNAR</sequence>
<evidence type="ECO:0000313" key="3">
    <source>
        <dbReference type="Proteomes" id="UP000217676"/>
    </source>
</evidence>
<keyword evidence="3" id="KW-1185">Reference proteome</keyword>
<organism evidence="2 3">
    <name type="scientific">Streptomyces laurentii</name>
    <dbReference type="NCBI Taxonomy" id="39478"/>
    <lineage>
        <taxon>Bacteria</taxon>
        <taxon>Bacillati</taxon>
        <taxon>Actinomycetota</taxon>
        <taxon>Actinomycetes</taxon>
        <taxon>Kitasatosporales</taxon>
        <taxon>Streptomycetaceae</taxon>
        <taxon>Streptomyces</taxon>
    </lineage>
</organism>
<dbReference type="EMBL" id="AP017424">
    <property type="protein sequence ID" value="BAU87993.1"/>
    <property type="molecule type" value="Genomic_DNA"/>
</dbReference>
<name>A0A160PA78_STRLU</name>
<gene>
    <name evidence="2" type="ORF">SLA_7127</name>
</gene>
<dbReference type="AlphaFoldDB" id="A0A160PA78"/>
<accession>A0A160PA78</accession>
<feature type="compositionally biased region" description="Low complexity" evidence="1">
    <location>
        <begin position="317"/>
        <end position="330"/>
    </location>
</feature>
<dbReference type="Proteomes" id="UP000217676">
    <property type="component" value="Chromosome"/>
</dbReference>